<evidence type="ECO:0000313" key="3">
    <source>
        <dbReference type="Proteomes" id="UP001162060"/>
    </source>
</evidence>
<accession>A0AAV1VDE4</accession>
<feature type="compositionally biased region" description="Polar residues" evidence="1">
    <location>
        <begin position="126"/>
        <end position="141"/>
    </location>
</feature>
<protein>
    <submittedName>
        <fullName evidence="2">Uncharacterized protein</fullName>
    </submittedName>
</protein>
<feature type="compositionally biased region" description="Low complexity" evidence="1">
    <location>
        <begin position="9"/>
        <end position="28"/>
    </location>
</feature>
<feature type="region of interest" description="Disordered" evidence="1">
    <location>
        <begin position="96"/>
        <end position="167"/>
    </location>
</feature>
<feature type="region of interest" description="Disordered" evidence="1">
    <location>
        <begin position="1"/>
        <end position="40"/>
    </location>
</feature>
<dbReference type="Proteomes" id="UP001162060">
    <property type="component" value="Unassembled WGS sequence"/>
</dbReference>
<organism evidence="2 3">
    <name type="scientific">Peronospora matthiolae</name>
    <dbReference type="NCBI Taxonomy" id="2874970"/>
    <lineage>
        <taxon>Eukaryota</taxon>
        <taxon>Sar</taxon>
        <taxon>Stramenopiles</taxon>
        <taxon>Oomycota</taxon>
        <taxon>Peronosporomycetes</taxon>
        <taxon>Peronosporales</taxon>
        <taxon>Peronosporaceae</taxon>
        <taxon>Peronospora</taxon>
    </lineage>
</organism>
<gene>
    <name evidence="2" type="ORF">PM001_LOCUS29238</name>
</gene>
<proteinExistence type="predicted"/>
<dbReference type="AlphaFoldDB" id="A0AAV1VDE4"/>
<reference evidence="2" key="1">
    <citation type="submission" date="2024-01" db="EMBL/GenBank/DDBJ databases">
        <authorList>
            <person name="Webb A."/>
        </authorList>
    </citation>
    <scope>NUCLEOTIDE SEQUENCE</scope>
    <source>
        <strain evidence="2">Pm1</strain>
    </source>
</reference>
<comment type="caution">
    <text evidence="2">The sequence shown here is derived from an EMBL/GenBank/DDBJ whole genome shotgun (WGS) entry which is preliminary data.</text>
</comment>
<evidence type="ECO:0000256" key="1">
    <source>
        <dbReference type="SAM" id="MobiDB-lite"/>
    </source>
</evidence>
<sequence length="167" mass="18163">MAKGDDNKASPSRAASPGRAAISPRSAAVLRDVPAHERSSATDENILAVLAALSDRMEKMQTCQIRIDEDKRIRGAIESGMFPSAVGANMGARTMTNEALRNSLERNPAAREERKPGPSPELGGSLFSSLETRSPMPNMQQARGVPLLTTHFPKLQVQQRHFSSKER</sequence>
<dbReference type="EMBL" id="CAKLBY020000306">
    <property type="protein sequence ID" value="CAK7944088.1"/>
    <property type="molecule type" value="Genomic_DNA"/>
</dbReference>
<name>A0AAV1VDE4_9STRA</name>
<evidence type="ECO:0000313" key="2">
    <source>
        <dbReference type="EMBL" id="CAK7944088.1"/>
    </source>
</evidence>